<proteinExistence type="predicted"/>
<dbReference type="RefSeq" id="XP_008896658.1">
    <property type="nucleotide sequence ID" value="XM_008898410.1"/>
</dbReference>
<organism evidence="1 2">
    <name type="scientific">Phytophthora nicotianae (strain INRA-310)</name>
    <name type="common">Phytophthora parasitica</name>
    <dbReference type="NCBI Taxonomy" id="761204"/>
    <lineage>
        <taxon>Eukaryota</taxon>
        <taxon>Sar</taxon>
        <taxon>Stramenopiles</taxon>
        <taxon>Oomycota</taxon>
        <taxon>Peronosporomycetes</taxon>
        <taxon>Peronosporales</taxon>
        <taxon>Peronosporaceae</taxon>
        <taxon>Phytophthora</taxon>
    </lineage>
</organism>
<dbReference type="GeneID" id="20190195"/>
<dbReference type="Proteomes" id="UP000018817">
    <property type="component" value="Unassembled WGS sequence"/>
</dbReference>
<evidence type="ECO:0000313" key="1">
    <source>
        <dbReference type="EMBL" id="ETN18784.1"/>
    </source>
</evidence>
<gene>
    <name evidence="1" type="ORF">PPTG_21596</name>
</gene>
<name>W2R262_PHYN3</name>
<dbReference type="EMBL" id="KI669566">
    <property type="protein sequence ID" value="ETN18784.1"/>
    <property type="molecule type" value="Genomic_DNA"/>
</dbReference>
<reference evidence="2" key="1">
    <citation type="submission" date="2011-12" db="EMBL/GenBank/DDBJ databases">
        <authorList>
            <consortium name="The Broad Institute Genome Sequencing Platform"/>
            <person name="Russ C."/>
            <person name="Tyler B."/>
            <person name="Panabieres F."/>
            <person name="Shan W."/>
            <person name="Tripathy S."/>
            <person name="Grunwald N."/>
            <person name="Machado M."/>
            <person name="Young S.K."/>
            <person name="Zeng Q."/>
            <person name="Gargeya S."/>
            <person name="Fitzgerald M."/>
            <person name="Haas B."/>
            <person name="Abouelleil A."/>
            <person name="Alvarado L."/>
            <person name="Arachchi H.M."/>
            <person name="Berlin A."/>
            <person name="Chapman S.B."/>
            <person name="Gearin G."/>
            <person name="Goldberg J."/>
            <person name="Griggs A."/>
            <person name="Gujja S."/>
            <person name="Hansen M."/>
            <person name="Heiman D."/>
            <person name="Howarth C."/>
            <person name="Larimer J."/>
            <person name="Lui A."/>
            <person name="MacDonald P.J.P."/>
            <person name="McCowen C."/>
            <person name="Montmayeur A."/>
            <person name="Murphy C."/>
            <person name="Neiman D."/>
            <person name="Pearson M."/>
            <person name="Priest M."/>
            <person name="Roberts A."/>
            <person name="Saif S."/>
            <person name="Shea T."/>
            <person name="Sisk P."/>
            <person name="Stolte C."/>
            <person name="Sykes S."/>
            <person name="Wortman J."/>
            <person name="Nusbaum C."/>
            <person name="Birren B."/>
        </authorList>
    </citation>
    <scope>NUCLEOTIDE SEQUENCE [LARGE SCALE GENOMIC DNA]</scope>
    <source>
        <strain evidence="2">INRA-310</strain>
    </source>
</reference>
<protein>
    <submittedName>
        <fullName evidence="1">Uncharacterized protein</fullName>
    </submittedName>
</protein>
<dbReference type="VEuPathDB" id="FungiDB:PPTG_21596"/>
<dbReference type="AlphaFoldDB" id="W2R262"/>
<sequence length="160" mass="17318">MTGASVRSAGVGSGVVCSVASVDLELWPLSVSHSTTTTAAMTTTAPVMPTMRLRFWASEAYCSPRKGVLSVGILSGWILLSKTQIRNALCGDNREMSFWNQPLEKLPWQRGGCVHEGESKPLTGRRKRNHTNIEACGWPCCLVCCVGPSFDCQRKICIAG</sequence>
<accession>W2R262</accession>
<reference evidence="1 2" key="2">
    <citation type="submission" date="2013-11" db="EMBL/GenBank/DDBJ databases">
        <title>The Genome Sequence of Phytophthora parasitica INRA-310.</title>
        <authorList>
            <consortium name="The Broad Institute Genomics Platform"/>
            <person name="Russ C."/>
            <person name="Tyler B."/>
            <person name="Panabieres F."/>
            <person name="Shan W."/>
            <person name="Tripathy S."/>
            <person name="Grunwald N."/>
            <person name="Machado M."/>
            <person name="Johnson C.S."/>
            <person name="Arredondo F."/>
            <person name="Hong C."/>
            <person name="Coffey M."/>
            <person name="Young S.K."/>
            <person name="Zeng Q."/>
            <person name="Gargeya S."/>
            <person name="Fitzgerald M."/>
            <person name="Abouelleil A."/>
            <person name="Alvarado L."/>
            <person name="Chapman S.B."/>
            <person name="Gainer-Dewar J."/>
            <person name="Goldberg J."/>
            <person name="Griggs A."/>
            <person name="Gujja S."/>
            <person name="Hansen M."/>
            <person name="Howarth C."/>
            <person name="Imamovic A."/>
            <person name="Ireland A."/>
            <person name="Larimer J."/>
            <person name="McCowan C."/>
            <person name="Murphy C."/>
            <person name="Pearson M."/>
            <person name="Poon T.W."/>
            <person name="Priest M."/>
            <person name="Roberts A."/>
            <person name="Saif S."/>
            <person name="Shea T."/>
            <person name="Sykes S."/>
            <person name="Wortman J."/>
            <person name="Nusbaum C."/>
            <person name="Birren B."/>
        </authorList>
    </citation>
    <scope>NUCLEOTIDE SEQUENCE [LARGE SCALE GENOMIC DNA]</scope>
    <source>
        <strain evidence="1 2">INRA-310</strain>
    </source>
</reference>
<evidence type="ECO:0000313" key="2">
    <source>
        <dbReference type="Proteomes" id="UP000018817"/>
    </source>
</evidence>
<dbReference type="RefSeq" id="XP_008896657.1">
    <property type="nucleotide sequence ID" value="XM_008898409.1"/>
</dbReference>
<dbReference type="EMBL" id="KI669566">
    <property type="protein sequence ID" value="ETN18785.1"/>
    <property type="molecule type" value="Genomic_DNA"/>
</dbReference>